<dbReference type="AlphaFoldDB" id="A0A2P8GIT7"/>
<dbReference type="EMBL" id="PYAS01000001">
    <property type="protein sequence ID" value="PSL33883.1"/>
    <property type="molecule type" value="Genomic_DNA"/>
</dbReference>
<evidence type="ECO:0000259" key="5">
    <source>
        <dbReference type="PROSITE" id="PS51352"/>
    </source>
</evidence>
<evidence type="ECO:0000256" key="4">
    <source>
        <dbReference type="ARBA" id="ARBA00023284"/>
    </source>
</evidence>
<name>A0A2P8GIT7_9BACT</name>
<dbReference type="GO" id="GO:0016209">
    <property type="term" value="F:antioxidant activity"/>
    <property type="evidence" value="ECO:0007669"/>
    <property type="project" value="InterPro"/>
</dbReference>
<dbReference type="InterPro" id="IPR000866">
    <property type="entry name" value="AhpC/TSA"/>
</dbReference>
<evidence type="ECO:0000256" key="3">
    <source>
        <dbReference type="ARBA" id="ARBA00023157"/>
    </source>
</evidence>
<dbReference type="OrthoDB" id="6399635at2"/>
<organism evidence="6 7">
    <name type="scientific">Dyadobacter jiangsuensis</name>
    <dbReference type="NCBI Taxonomy" id="1591085"/>
    <lineage>
        <taxon>Bacteria</taxon>
        <taxon>Pseudomonadati</taxon>
        <taxon>Bacteroidota</taxon>
        <taxon>Cytophagia</taxon>
        <taxon>Cytophagales</taxon>
        <taxon>Spirosomataceae</taxon>
        <taxon>Dyadobacter</taxon>
    </lineage>
</organism>
<dbReference type="GO" id="GO:0030313">
    <property type="term" value="C:cell envelope"/>
    <property type="evidence" value="ECO:0007669"/>
    <property type="project" value="UniProtKB-SubCell"/>
</dbReference>
<dbReference type="InterPro" id="IPR050553">
    <property type="entry name" value="Thioredoxin_ResA/DsbE_sf"/>
</dbReference>
<accession>A0A2P8GIT7</accession>
<gene>
    <name evidence="6" type="ORF">CLV60_101252</name>
</gene>
<protein>
    <submittedName>
        <fullName evidence="6">Peroxiredoxin</fullName>
    </submittedName>
</protein>
<dbReference type="InterPro" id="IPR013766">
    <property type="entry name" value="Thioredoxin_domain"/>
</dbReference>
<feature type="domain" description="Thioredoxin" evidence="5">
    <location>
        <begin position="325"/>
        <end position="466"/>
    </location>
</feature>
<evidence type="ECO:0000256" key="1">
    <source>
        <dbReference type="ARBA" id="ARBA00004196"/>
    </source>
</evidence>
<dbReference type="PROSITE" id="PS51352">
    <property type="entry name" value="THIOREDOXIN_2"/>
    <property type="match status" value="1"/>
</dbReference>
<keyword evidence="3" id="KW-1015">Disulfide bond</keyword>
<dbReference type="PANTHER" id="PTHR42852">
    <property type="entry name" value="THIOL:DISULFIDE INTERCHANGE PROTEIN DSBE"/>
    <property type="match status" value="1"/>
</dbReference>
<keyword evidence="7" id="KW-1185">Reference proteome</keyword>
<dbReference type="Gene3D" id="3.40.30.10">
    <property type="entry name" value="Glutaredoxin"/>
    <property type="match status" value="1"/>
</dbReference>
<dbReference type="RefSeq" id="WP_106593562.1">
    <property type="nucleotide sequence ID" value="NZ_PYAS01000001.1"/>
</dbReference>
<dbReference type="CDD" id="cd02966">
    <property type="entry name" value="TlpA_like_family"/>
    <property type="match status" value="1"/>
</dbReference>
<evidence type="ECO:0000256" key="2">
    <source>
        <dbReference type="ARBA" id="ARBA00022748"/>
    </source>
</evidence>
<evidence type="ECO:0000313" key="7">
    <source>
        <dbReference type="Proteomes" id="UP000241964"/>
    </source>
</evidence>
<dbReference type="GO" id="GO:0016491">
    <property type="term" value="F:oxidoreductase activity"/>
    <property type="evidence" value="ECO:0007669"/>
    <property type="project" value="InterPro"/>
</dbReference>
<sequence>MKIFFVWCLTVLFPVQLAFAGVVRIQGHARNATEENLQCTLISNNLASNPVGVAIPMKGERFSYQFDVAESTFLSFSDGTNYFGGFVDPGDSIVIAYDRTNFANSVSYTGKGKEKFEITHSMMDMKRIARSIAAAAKGRKYPVDDMFAAIDSLQDAIHRRIDLSANAMSAESAKRLLGGLAATAQHAKQSGLVAVFGDSYNNILANHRERLSDASIVHMKKLLDYEEALYDSRIYVDAVKSLASIHIEENLRPVTDHFEERKYQLLIEMLPQKLRTPVLFMTLKWDITTAPGEMNERVVLDAAELLADSQLKQIIQDLLTARSLLKSGDKAPEFSVQNLAGEKVDLASFHGKTIYLDFWFAGCGPCHALFKSIEPVKKHFEKDDRVVFLTVSIDNEMTWKRAIQKFSVKAYHVFTENKLREHPMIKSYNVTAYPSTYIIDPAGRFHTIQAANNPDMLKKQIEEAIASTSARHSR</sequence>
<comment type="caution">
    <text evidence="6">The sequence shown here is derived from an EMBL/GenBank/DDBJ whole genome shotgun (WGS) entry which is preliminary data.</text>
</comment>
<dbReference type="Pfam" id="PF00578">
    <property type="entry name" value="AhpC-TSA"/>
    <property type="match status" value="1"/>
</dbReference>
<comment type="subcellular location">
    <subcellularLocation>
        <location evidence="1">Cell envelope</location>
    </subcellularLocation>
</comment>
<reference evidence="6 7" key="1">
    <citation type="submission" date="2018-03" db="EMBL/GenBank/DDBJ databases">
        <title>Genomic Encyclopedia of Archaeal and Bacterial Type Strains, Phase II (KMG-II): from individual species to whole genera.</title>
        <authorList>
            <person name="Goeker M."/>
        </authorList>
    </citation>
    <scope>NUCLEOTIDE SEQUENCE [LARGE SCALE GENOMIC DNA]</scope>
    <source>
        <strain evidence="6 7">DSM 29057</strain>
    </source>
</reference>
<dbReference type="GO" id="GO:0017004">
    <property type="term" value="P:cytochrome complex assembly"/>
    <property type="evidence" value="ECO:0007669"/>
    <property type="project" value="UniProtKB-KW"/>
</dbReference>
<proteinExistence type="predicted"/>
<dbReference type="Proteomes" id="UP000241964">
    <property type="component" value="Unassembled WGS sequence"/>
</dbReference>
<evidence type="ECO:0000313" key="6">
    <source>
        <dbReference type="EMBL" id="PSL33883.1"/>
    </source>
</evidence>
<keyword evidence="4" id="KW-0676">Redox-active center</keyword>
<keyword evidence="2" id="KW-0201">Cytochrome c-type biogenesis</keyword>
<dbReference type="InterPro" id="IPR036249">
    <property type="entry name" value="Thioredoxin-like_sf"/>
</dbReference>
<dbReference type="PANTHER" id="PTHR42852:SF6">
    <property type="entry name" value="THIOL:DISULFIDE INTERCHANGE PROTEIN DSBE"/>
    <property type="match status" value="1"/>
</dbReference>
<dbReference type="SUPFAM" id="SSF52833">
    <property type="entry name" value="Thioredoxin-like"/>
    <property type="match status" value="1"/>
</dbReference>